<comment type="caution">
    <text evidence="2">The sequence shown here is derived from an EMBL/GenBank/DDBJ whole genome shotgun (WGS) entry which is preliminary data.</text>
</comment>
<accession>A0A8J5XC97</accession>
<gene>
    <name evidence="2" type="ORF">KFE25_005646</name>
</gene>
<dbReference type="OrthoDB" id="10545756at2759"/>
<feature type="chain" id="PRO_5035180372" evidence="1">
    <location>
        <begin position="21"/>
        <end position="77"/>
    </location>
</feature>
<organism evidence="2 3">
    <name type="scientific">Diacronema lutheri</name>
    <name type="common">Unicellular marine alga</name>
    <name type="synonym">Monochrysis lutheri</name>
    <dbReference type="NCBI Taxonomy" id="2081491"/>
    <lineage>
        <taxon>Eukaryota</taxon>
        <taxon>Haptista</taxon>
        <taxon>Haptophyta</taxon>
        <taxon>Pavlovophyceae</taxon>
        <taxon>Pavlovales</taxon>
        <taxon>Pavlovaceae</taxon>
        <taxon>Diacronema</taxon>
    </lineage>
</organism>
<reference evidence="2" key="1">
    <citation type="submission" date="2021-05" db="EMBL/GenBank/DDBJ databases">
        <title>The genome of the haptophyte Pavlova lutheri (Diacronema luteri, Pavlovales) - a model for lipid biosynthesis in eukaryotic algae.</title>
        <authorList>
            <person name="Hulatt C.J."/>
            <person name="Posewitz M.C."/>
        </authorList>
    </citation>
    <scope>NUCLEOTIDE SEQUENCE</scope>
    <source>
        <strain evidence="2">NIVA-4/92</strain>
    </source>
</reference>
<dbReference type="EMBL" id="JAGTXO010000009">
    <property type="protein sequence ID" value="KAG8466076.1"/>
    <property type="molecule type" value="Genomic_DNA"/>
</dbReference>
<dbReference type="AlphaFoldDB" id="A0A8J5XC97"/>
<evidence type="ECO:0000313" key="2">
    <source>
        <dbReference type="EMBL" id="KAG8466076.1"/>
    </source>
</evidence>
<keyword evidence="1" id="KW-0732">Signal</keyword>
<dbReference type="Proteomes" id="UP000751190">
    <property type="component" value="Unassembled WGS sequence"/>
</dbReference>
<evidence type="ECO:0000256" key="1">
    <source>
        <dbReference type="SAM" id="SignalP"/>
    </source>
</evidence>
<protein>
    <submittedName>
        <fullName evidence="2">Uncharacterized protein</fullName>
    </submittedName>
</protein>
<name>A0A8J5XC97_DIALT</name>
<keyword evidence="3" id="KW-1185">Reference proteome</keyword>
<evidence type="ECO:0000313" key="3">
    <source>
        <dbReference type="Proteomes" id="UP000751190"/>
    </source>
</evidence>
<sequence>MLRIFAFVGVLLAAAPGALAVLSAAPPATTVYSRLQGVRVTRASDGAAVQLTSQWRKDVAFGLGGERAVVCFLRHFG</sequence>
<feature type="signal peptide" evidence="1">
    <location>
        <begin position="1"/>
        <end position="20"/>
    </location>
</feature>
<proteinExistence type="predicted"/>